<evidence type="ECO:0000313" key="2">
    <source>
        <dbReference type="EMBL" id="KAK8884669.1"/>
    </source>
</evidence>
<dbReference type="InterPro" id="IPR000717">
    <property type="entry name" value="PCI_dom"/>
</dbReference>
<feature type="domain" description="PCI" evidence="1">
    <location>
        <begin position="186"/>
        <end position="350"/>
    </location>
</feature>
<dbReference type="Gene3D" id="1.25.40.570">
    <property type="match status" value="1"/>
</dbReference>
<dbReference type="InterPro" id="IPR011990">
    <property type="entry name" value="TPR-like_helical_dom_sf"/>
</dbReference>
<dbReference type="Pfam" id="PF10602">
    <property type="entry name" value="RPN7"/>
    <property type="match status" value="1"/>
</dbReference>
<keyword evidence="3" id="KW-1185">Reference proteome</keyword>
<evidence type="ECO:0000313" key="3">
    <source>
        <dbReference type="Proteomes" id="UP001470230"/>
    </source>
</evidence>
<organism evidence="2 3">
    <name type="scientific">Tritrichomonas musculus</name>
    <dbReference type="NCBI Taxonomy" id="1915356"/>
    <lineage>
        <taxon>Eukaryota</taxon>
        <taxon>Metamonada</taxon>
        <taxon>Parabasalia</taxon>
        <taxon>Tritrichomonadida</taxon>
        <taxon>Tritrichomonadidae</taxon>
        <taxon>Tritrichomonas</taxon>
    </lineage>
</organism>
<dbReference type="InterPro" id="IPR019585">
    <property type="entry name" value="Rpn7/CSN1"/>
</dbReference>
<sequence length="378" mass="43642">MSENSPLDKYPTLQIAQLREHFTLTQDQADRDKLMEAINNDKMLPFYQNLCQLYGWNVDQELVNRLGSDNSEEKNQLQKKLDDAREAQGEEDVRLALQNLALFYLRIGDYNESKNQLVELFNHTVALGQKIDVVFCQMRLAFFNNDNAAFKDLLDQAQTLIKGGGDWERKNRLKVYEGLNMCTKRNFVGASQLFISTLSTFTATELMPYEDFVYRTVVLAVLSLNRDDFGTKIDRATEVRAAGENVGHLLTMYHLNYSGFFDALVEVEQRFKSDIWFSRHLSYLIKELRVRAYNQFLEPYEALQISAMAQAFKVTDEFIEKEMRRFISNRKLNAKIDKVSGTIHTNPPDSRAAKMRQALRGGEVLITRLQKLGRILSA</sequence>
<keyword evidence="2" id="KW-0647">Proteasome</keyword>
<dbReference type="Proteomes" id="UP001470230">
    <property type="component" value="Unassembled WGS sequence"/>
</dbReference>
<dbReference type="PANTHER" id="PTHR14145">
    <property type="entry name" value="26S PROTESOME SUBUNIT 6"/>
    <property type="match status" value="1"/>
</dbReference>
<dbReference type="SUPFAM" id="SSF48452">
    <property type="entry name" value="TPR-like"/>
    <property type="match status" value="1"/>
</dbReference>
<gene>
    <name evidence="2" type="ORF">M9Y10_043787</name>
</gene>
<dbReference type="SUPFAM" id="SSF46785">
    <property type="entry name" value="Winged helix' DNA-binding domain"/>
    <property type="match status" value="1"/>
</dbReference>
<accession>A0ABR2K0N2</accession>
<dbReference type="GO" id="GO:0000502">
    <property type="term" value="C:proteasome complex"/>
    <property type="evidence" value="ECO:0007669"/>
    <property type="project" value="UniProtKB-KW"/>
</dbReference>
<name>A0ABR2K0N2_9EUKA</name>
<reference evidence="2 3" key="1">
    <citation type="submission" date="2024-04" db="EMBL/GenBank/DDBJ databases">
        <title>Tritrichomonas musculus Genome.</title>
        <authorList>
            <person name="Alves-Ferreira E."/>
            <person name="Grigg M."/>
            <person name="Lorenzi H."/>
            <person name="Galac M."/>
        </authorList>
    </citation>
    <scope>NUCLEOTIDE SEQUENCE [LARGE SCALE GENOMIC DNA]</scope>
    <source>
        <strain evidence="2 3">EAF2021</strain>
    </source>
</reference>
<dbReference type="PANTHER" id="PTHR14145:SF1">
    <property type="entry name" value="26S PROTEASOME NON-ATPASE REGULATORY SUBUNIT 6"/>
    <property type="match status" value="1"/>
</dbReference>
<dbReference type="SMART" id="SM00088">
    <property type="entry name" value="PINT"/>
    <property type="match status" value="1"/>
</dbReference>
<dbReference type="Pfam" id="PF01399">
    <property type="entry name" value="PCI"/>
    <property type="match status" value="1"/>
</dbReference>
<proteinExistence type="predicted"/>
<protein>
    <submittedName>
        <fullName evidence="2">26S proteasome non-ATPase regulatory subunit 6</fullName>
    </submittedName>
</protein>
<dbReference type="PROSITE" id="PS50250">
    <property type="entry name" value="PCI"/>
    <property type="match status" value="1"/>
</dbReference>
<comment type="caution">
    <text evidence="2">The sequence shown here is derived from an EMBL/GenBank/DDBJ whole genome shotgun (WGS) entry which is preliminary data.</text>
</comment>
<dbReference type="InterPro" id="IPR036390">
    <property type="entry name" value="WH_DNA-bd_sf"/>
</dbReference>
<dbReference type="InterPro" id="IPR045135">
    <property type="entry name" value="Rpn7_N"/>
</dbReference>
<dbReference type="EMBL" id="JAPFFF010000008">
    <property type="protein sequence ID" value="KAK8884669.1"/>
    <property type="molecule type" value="Genomic_DNA"/>
</dbReference>
<evidence type="ECO:0000259" key="1">
    <source>
        <dbReference type="PROSITE" id="PS50250"/>
    </source>
</evidence>